<reference evidence="2" key="2">
    <citation type="submission" date="2017-10" db="EMBL/GenBank/DDBJ databases">
        <title>Ladona fulva Genome sequencing and assembly.</title>
        <authorList>
            <person name="Murali S."/>
            <person name="Richards S."/>
            <person name="Bandaranaike D."/>
            <person name="Bellair M."/>
            <person name="Blankenburg K."/>
            <person name="Chao H."/>
            <person name="Dinh H."/>
            <person name="Doddapaneni H."/>
            <person name="Dugan-Rocha S."/>
            <person name="Elkadiri S."/>
            <person name="Gnanaolivu R."/>
            <person name="Hernandez B."/>
            <person name="Skinner E."/>
            <person name="Javaid M."/>
            <person name="Lee S."/>
            <person name="Li M."/>
            <person name="Ming W."/>
            <person name="Munidasa M."/>
            <person name="Muniz J."/>
            <person name="Nguyen L."/>
            <person name="Hughes D."/>
            <person name="Osuji N."/>
            <person name="Pu L.-L."/>
            <person name="Puazo M."/>
            <person name="Qu C."/>
            <person name="Quiroz J."/>
            <person name="Raj R."/>
            <person name="Weissenberger G."/>
            <person name="Xin Y."/>
            <person name="Zou X."/>
            <person name="Han Y."/>
            <person name="Worley K."/>
            <person name="Muzny D."/>
            <person name="Gibbs R."/>
        </authorList>
    </citation>
    <scope>NUCLEOTIDE SEQUENCE</scope>
    <source>
        <strain evidence="2">Sampled in the wild</strain>
    </source>
</reference>
<evidence type="ECO:0008006" key="4">
    <source>
        <dbReference type="Google" id="ProtNLM"/>
    </source>
</evidence>
<dbReference type="Proteomes" id="UP000792457">
    <property type="component" value="Unassembled WGS sequence"/>
</dbReference>
<dbReference type="AlphaFoldDB" id="A0A8K0KBJ0"/>
<comment type="caution">
    <text evidence="2">The sequence shown here is derived from an EMBL/GenBank/DDBJ whole genome shotgun (WGS) entry which is preliminary data.</text>
</comment>
<keyword evidence="3" id="KW-1185">Reference proteome</keyword>
<proteinExistence type="predicted"/>
<dbReference type="OrthoDB" id="10044893at2759"/>
<dbReference type="Gene3D" id="3.80.10.10">
    <property type="entry name" value="Ribonuclease Inhibitor"/>
    <property type="match status" value="1"/>
</dbReference>
<dbReference type="InterPro" id="IPR032675">
    <property type="entry name" value="LRR_dom_sf"/>
</dbReference>
<feature type="region of interest" description="Disordered" evidence="1">
    <location>
        <begin position="82"/>
        <end position="101"/>
    </location>
</feature>
<feature type="compositionally biased region" description="Gly residues" evidence="1">
    <location>
        <begin position="35"/>
        <end position="46"/>
    </location>
</feature>
<evidence type="ECO:0000256" key="1">
    <source>
        <dbReference type="SAM" id="MobiDB-lite"/>
    </source>
</evidence>
<name>A0A8K0KBJ0_LADFU</name>
<gene>
    <name evidence="2" type="ORF">J437_LFUL012263</name>
</gene>
<dbReference type="EMBL" id="KZ308551">
    <property type="protein sequence ID" value="KAG8231353.1"/>
    <property type="molecule type" value="Genomic_DNA"/>
</dbReference>
<evidence type="ECO:0000313" key="3">
    <source>
        <dbReference type="Proteomes" id="UP000792457"/>
    </source>
</evidence>
<feature type="region of interest" description="Disordered" evidence="1">
    <location>
        <begin position="20"/>
        <end position="55"/>
    </location>
</feature>
<accession>A0A8K0KBJ0</accession>
<protein>
    <recommendedName>
        <fullName evidence="4">F-box domain-containing protein</fullName>
    </recommendedName>
</protein>
<sequence length="285" mass="30508">MSISAQGVVERASAELSKRINGLGLTRNKHRGGSDTRGGGKGGGAPSAGTSSGGTSVMERVTNVFCGGVGGGTAGGAVAAAGSGSKAVPEKPSRGPQRTLVARPNGVVPQRTCPMTWRELMEDEEFLLHFFWYCYSSGEIKTLAQVCTRWRDILYDHPPLWSNLMASLPGPGLRVSTPESKSRLYRSIEQRGFDTFCLNNASDLEAGEVISMLRAPRNIRCLILNNCSFGDAPLAAIVNHLRSIEELRLRGCNAITGEGLGRSLNPRIVRLSLADCAQVSHSYPY</sequence>
<reference evidence="2" key="1">
    <citation type="submission" date="2013-04" db="EMBL/GenBank/DDBJ databases">
        <authorList>
            <person name="Qu J."/>
            <person name="Murali S.C."/>
            <person name="Bandaranaike D."/>
            <person name="Bellair M."/>
            <person name="Blankenburg K."/>
            <person name="Chao H."/>
            <person name="Dinh H."/>
            <person name="Doddapaneni H."/>
            <person name="Downs B."/>
            <person name="Dugan-Rocha S."/>
            <person name="Elkadiri S."/>
            <person name="Gnanaolivu R.D."/>
            <person name="Hernandez B."/>
            <person name="Javaid M."/>
            <person name="Jayaseelan J.C."/>
            <person name="Lee S."/>
            <person name="Li M."/>
            <person name="Ming W."/>
            <person name="Munidasa M."/>
            <person name="Muniz J."/>
            <person name="Nguyen L."/>
            <person name="Ongeri F."/>
            <person name="Osuji N."/>
            <person name="Pu L.-L."/>
            <person name="Puazo M."/>
            <person name="Qu C."/>
            <person name="Quiroz J."/>
            <person name="Raj R."/>
            <person name="Weissenberger G."/>
            <person name="Xin Y."/>
            <person name="Zou X."/>
            <person name="Han Y."/>
            <person name="Richards S."/>
            <person name="Worley K."/>
            <person name="Muzny D."/>
            <person name="Gibbs R."/>
        </authorList>
    </citation>
    <scope>NUCLEOTIDE SEQUENCE</scope>
    <source>
        <strain evidence="2">Sampled in the wild</strain>
    </source>
</reference>
<evidence type="ECO:0000313" key="2">
    <source>
        <dbReference type="EMBL" id="KAG8231353.1"/>
    </source>
</evidence>
<dbReference type="SUPFAM" id="SSF52047">
    <property type="entry name" value="RNI-like"/>
    <property type="match status" value="1"/>
</dbReference>
<organism evidence="2 3">
    <name type="scientific">Ladona fulva</name>
    <name type="common">Scarce chaser dragonfly</name>
    <name type="synonym">Libellula fulva</name>
    <dbReference type="NCBI Taxonomy" id="123851"/>
    <lineage>
        <taxon>Eukaryota</taxon>
        <taxon>Metazoa</taxon>
        <taxon>Ecdysozoa</taxon>
        <taxon>Arthropoda</taxon>
        <taxon>Hexapoda</taxon>
        <taxon>Insecta</taxon>
        <taxon>Pterygota</taxon>
        <taxon>Palaeoptera</taxon>
        <taxon>Odonata</taxon>
        <taxon>Epiprocta</taxon>
        <taxon>Anisoptera</taxon>
        <taxon>Libelluloidea</taxon>
        <taxon>Libellulidae</taxon>
        <taxon>Ladona</taxon>
    </lineage>
</organism>